<dbReference type="AlphaFoldDB" id="A0A2U8WLQ2"/>
<evidence type="ECO:0000256" key="4">
    <source>
        <dbReference type="ARBA" id="ARBA00029754"/>
    </source>
</evidence>
<dbReference type="NCBIfam" id="TIGR00691">
    <property type="entry name" value="spoT_relA"/>
    <property type="match status" value="1"/>
</dbReference>
<dbReference type="InterPro" id="IPR004811">
    <property type="entry name" value="RelA/Spo_fam"/>
</dbReference>
<dbReference type="RefSeq" id="WP_109958594.1">
    <property type="nucleotide sequence ID" value="NZ_CP029553.1"/>
</dbReference>
<dbReference type="InterPro" id="IPR012675">
    <property type="entry name" value="Beta-grasp_dom_sf"/>
</dbReference>
<dbReference type="SUPFAM" id="SSF81301">
    <property type="entry name" value="Nucleotidyltransferase"/>
    <property type="match status" value="1"/>
</dbReference>
<dbReference type="FunFam" id="3.30.460.10:FF:000001">
    <property type="entry name" value="GTP pyrophosphokinase RelA"/>
    <property type="match status" value="1"/>
</dbReference>
<evidence type="ECO:0000259" key="9">
    <source>
        <dbReference type="PROSITE" id="PS51671"/>
    </source>
</evidence>
<comment type="catalytic activity">
    <reaction evidence="6">
        <text>GTP + ATP = guanosine 3'-diphosphate 5'-triphosphate + AMP</text>
        <dbReference type="Rhea" id="RHEA:22088"/>
        <dbReference type="ChEBI" id="CHEBI:30616"/>
        <dbReference type="ChEBI" id="CHEBI:37565"/>
        <dbReference type="ChEBI" id="CHEBI:142410"/>
        <dbReference type="ChEBI" id="CHEBI:456215"/>
        <dbReference type="EC" id="2.7.6.5"/>
    </reaction>
</comment>
<reference evidence="12 13" key="1">
    <citation type="submission" date="2018-05" db="EMBL/GenBank/DDBJ databases">
        <title>Complete Genome Sequence of Methylobacterium sp. 17Sr1-28.</title>
        <authorList>
            <person name="Srinivasan S."/>
        </authorList>
    </citation>
    <scope>NUCLEOTIDE SEQUENCE [LARGE SCALE GENOMIC DNA]</scope>
    <source>
        <strain evidence="12 13">17Sr1-28</strain>
    </source>
</reference>
<dbReference type="InterPro" id="IPR045865">
    <property type="entry name" value="ACT-like_dom_sf"/>
</dbReference>
<dbReference type="GO" id="GO:0008728">
    <property type="term" value="F:GTP diphosphokinase activity"/>
    <property type="evidence" value="ECO:0007669"/>
    <property type="project" value="UniProtKB-EC"/>
</dbReference>
<dbReference type="InterPro" id="IPR007685">
    <property type="entry name" value="RelA_SpoT"/>
</dbReference>
<dbReference type="InterPro" id="IPR043519">
    <property type="entry name" value="NT_sf"/>
</dbReference>
<dbReference type="PROSITE" id="PS51880">
    <property type="entry name" value="TGS"/>
    <property type="match status" value="1"/>
</dbReference>
<dbReference type="GO" id="GO:0008893">
    <property type="term" value="F:guanosine-3',5'-bis(diphosphate) 3'-diphosphatase activity"/>
    <property type="evidence" value="ECO:0007669"/>
    <property type="project" value="TreeGrafter"/>
</dbReference>
<dbReference type="SMART" id="SM00471">
    <property type="entry name" value="HDc"/>
    <property type="match status" value="1"/>
</dbReference>
<dbReference type="GO" id="GO:0005886">
    <property type="term" value="C:plasma membrane"/>
    <property type="evidence" value="ECO:0007669"/>
    <property type="project" value="TreeGrafter"/>
</dbReference>
<dbReference type="InterPro" id="IPR006674">
    <property type="entry name" value="HD_domain"/>
</dbReference>
<comment type="similarity">
    <text evidence="7">Belongs to the relA/spoT family.</text>
</comment>
<keyword evidence="13" id="KW-1185">Reference proteome</keyword>
<dbReference type="Pfam" id="PF19296">
    <property type="entry name" value="RelA_AH_RIS"/>
    <property type="match status" value="1"/>
</dbReference>
<dbReference type="OrthoDB" id="9805041at2"/>
<dbReference type="Pfam" id="PF04607">
    <property type="entry name" value="RelA_SpoT"/>
    <property type="match status" value="1"/>
</dbReference>
<dbReference type="EMBL" id="CP029553">
    <property type="protein sequence ID" value="AWN46246.1"/>
    <property type="molecule type" value="Genomic_DNA"/>
</dbReference>
<dbReference type="InterPro" id="IPR002912">
    <property type="entry name" value="ACT_dom"/>
</dbReference>
<keyword evidence="3" id="KW-0547">Nucleotide-binding</keyword>
<gene>
    <name evidence="12" type="ORF">DK419_07930</name>
</gene>
<evidence type="ECO:0000256" key="8">
    <source>
        <dbReference type="SAM" id="MobiDB-lite"/>
    </source>
</evidence>
<dbReference type="Gene3D" id="3.30.70.260">
    <property type="match status" value="1"/>
</dbReference>
<dbReference type="GO" id="GO:0015969">
    <property type="term" value="P:guanosine tetraphosphate metabolic process"/>
    <property type="evidence" value="ECO:0007669"/>
    <property type="project" value="InterPro"/>
</dbReference>
<dbReference type="Gene3D" id="1.10.3210.10">
    <property type="entry name" value="Hypothetical protein af1432"/>
    <property type="match status" value="1"/>
</dbReference>
<evidence type="ECO:0000313" key="12">
    <source>
        <dbReference type="EMBL" id="AWN46246.1"/>
    </source>
</evidence>
<dbReference type="Pfam" id="PF13328">
    <property type="entry name" value="HD_4"/>
    <property type="match status" value="1"/>
</dbReference>
<feature type="domain" description="HD" evidence="10">
    <location>
        <begin position="45"/>
        <end position="144"/>
    </location>
</feature>
<dbReference type="Pfam" id="PF13291">
    <property type="entry name" value="ACT_4"/>
    <property type="match status" value="1"/>
</dbReference>
<dbReference type="FunFam" id="1.10.3210.10:FF:000001">
    <property type="entry name" value="GTP pyrophosphokinase RelA"/>
    <property type="match status" value="1"/>
</dbReference>
<evidence type="ECO:0000259" key="11">
    <source>
        <dbReference type="PROSITE" id="PS51880"/>
    </source>
</evidence>
<dbReference type="InterPro" id="IPR012676">
    <property type="entry name" value="TGS-like"/>
</dbReference>
<proteinExistence type="inferred from homology"/>
<dbReference type="CDD" id="cd01668">
    <property type="entry name" value="TGS_RSH"/>
    <property type="match status" value="1"/>
</dbReference>
<dbReference type="EC" id="2.7.6.5" evidence="1"/>
<keyword evidence="3" id="KW-0342">GTP-binding</keyword>
<dbReference type="InterPro" id="IPR003607">
    <property type="entry name" value="HD/PDEase_dom"/>
</dbReference>
<dbReference type="PROSITE" id="PS51831">
    <property type="entry name" value="HD"/>
    <property type="match status" value="1"/>
</dbReference>
<keyword evidence="12" id="KW-0378">Hydrolase</keyword>
<feature type="domain" description="TGS" evidence="11">
    <location>
        <begin position="385"/>
        <end position="446"/>
    </location>
</feature>
<name>A0A2U8WLQ2_9HYPH</name>
<feature type="compositionally biased region" description="Basic and acidic residues" evidence="8">
    <location>
        <begin position="589"/>
        <end position="601"/>
    </location>
</feature>
<dbReference type="InterPro" id="IPR004095">
    <property type="entry name" value="TGS"/>
</dbReference>
<evidence type="ECO:0000256" key="6">
    <source>
        <dbReference type="ARBA" id="ARBA00048244"/>
    </source>
</evidence>
<dbReference type="CDD" id="cd00077">
    <property type="entry name" value="HDc"/>
    <property type="match status" value="1"/>
</dbReference>
<dbReference type="PROSITE" id="PS51671">
    <property type="entry name" value="ACT"/>
    <property type="match status" value="1"/>
</dbReference>
<evidence type="ECO:0000259" key="10">
    <source>
        <dbReference type="PROSITE" id="PS51831"/>
    </source>
</evidence>
<dbReference type="CDD" id="cd04876">
    <property type="entry name" value="ACT_RelA-SpoT"/>
    <property type="match status" value="1"/>
</dbReference>
<sequence>MMRQYELVERVKAYNPGADEGLLNRAYVYAMRAHGTQKRASGDPFFAHPLEVAAILTDLRLDDATIVAAVLHDTVEDTAATLDEINRVFTPEIGKLVDGLTKIKRLDLVSKRAAQGENFRKLLLAIAADVRVLLVKLADRLHNMRTLQHMPAEKRARIAQETLDIYAPLASRMGMQELREELEDLSFVNLKPDVYATIAKRLSDLSAKSERLVESIERDLVAKLANAGITAIVKGRQKRPYSIWSKMERKSVAFEQLSDIFGFRVIVDTVDTCYRALGVVHTTWPMVPGRYKDYISTPKQNDYRSIHTTVIGPKSQRVELQIRTTEMDEIGEYGIAAHALYKDGAPHLATESGAYQWLRRTIELLAEGDSPEEFLEHTKLELFQDQVFCFTPKGRLIALPRGATPIDFAYAVHTDVGNTAVGAKINGRIAPLLTELQNGDEVEIARADGQTPPAAWESLVVTGKARAAIRRATRSAVRRQYAGLGRQILDRAFERAGKNFSDEKLRGALPRLARQSTEDVFAAVGRGEMFSGDVVKAVYPDYKDERRLAASQPAPGGPRPHVNGAGRLSLDKDQTVRLTWPGKAAPGKEGQKEGGADKGTPDDGAIPIRGLDRDLPVRFAPDGGAVPGDRIVGILTPGEGVTIYPIQSPALAAFDNEPDRWLDVRWDVDGASFQRFPARLALQSINEPGSFAQIAQVIADHDGNIDNISMKRRTQDFTDVTIDLAVWDLKHLNAIVSELRAKRVVSRVDRVNG</sequence>
<feature type="domain" description="ACT" evidence="9">
    <location>
        <begin position="679"/>
        <end position="753"/>
    </location>
</feature>
<dbReference type="Gene3D" id="3.30.460.10">
    <property type="entry name" value="Beta Polymerase, domain 2"/>
    <property type="match status" value="1"/>
</dbReference>
<evidence type="ECO:0000313" key="13">
    <source>
        <dbReference type="Proteomes" id="UP000245444"/>
    </source>
</evidence>
<dbReference type="PANTHER" id="PTHR21262">
    <property type="entry name" value="GUANOSINE-3',5'-BIS DIPHOSPHATE 3'-PYROPHOSPHOHYDROLASE"/>
    <property type="match status" value="1"/>
</dbReference>
<dbReference type="GO" id="GO:0015949">
    <property type="term" value="P:nucleobase-containing small molecule interconversion"/>
    <property type="evidence" value="ECO:0007669"/>
    <property type="project" value="UniProtKB-ARBA"/>
</dbReference>
<dbReference type="FunFam" id="3.10.20.30:FF:000002">
    <property type="entry name" value="GTP pyrophosphokinase (RelA/SpoT)"/>
    <property type="match status" value="1"/>
</dbReference>
<feature type="region of interest" description="Disordered" evidence="8">
    <location>
        <begin position="549"/>
        <end position="611"/>
    </location>
</feature>
<accession>A0A2U8WLQ2</accession>
<evidence type="ECO:0000256" key="3">
    <source>
        <dbReference type="ARBA" id="ARBA00023134"/>
    </source>
</evidence>
<evidence type="ECO:0000256" key="5">
    <source>
        <dbReference type="ARBA" id="ARBA00032407"/>
    </source>
</evidence>
<dbReference type="Pfam" id="PF02824">
    <property type="entry name" value="TGS"/>
    <property type="match status" value="1"/>
</dbReference>
<evidence type="ECO:0000256" key="7">
    <source>
        <dbReference type="RuleBase" id="RU003847"/>
    </source>
</evidence>
<dbReference type="SUPFAM" id="SSF81271">
    <property type="entry name" value="TGS-like"/>
    <property type="match status" value="1"/>
</dbReference>
<protein>
    <recommendedName>
        <fullName evidence="2">GTP pyrophosphokinase rsh</fullName>
        <ecNumber evidence="1">2.7.6.5</ecNumber>
    </recommendedName>
    <alternativeName>
        <fullName evidence="5">(p)ppGpp synthase</fullName>
    </alternativeName>
    <alternativeName>
        <fullName evidence="4">ATP:GTP 3'-pyrophosphotransferase</fullName>
    </alternativeName>
</protein>
<dbReference type="SMART" id="SM00954">
    <property type="entry name" value="RelA_SpoT"/>
    <property type="match status" value="1"/>
</dbReference>
<evidence type="ECO:0000256" key="1">
    <source>
        <dbReference type="ARBA" id="ARBA00013251"/>
    </source>
</evidence>
<dbReference type="GO" id="GO:0005525">
    <property type="term" value="F:GTP binding"/>
    <property type="evidence" value="ECO:0007669"/>
    <property type="project" value="UniProtKB-KW"/>
</dbReference>
<comment type="function">
    <text evidence="7">In eubacteria ppGpp (guanosine 3'-diphosphate 5'-diphosphate) is a mediator of the stringent response that coordinates a variety of cellular activities in response to changes in nutritional abundance.</text>
</comment>
<dbReference type="SUPFAM" id="SSF55021">
    <property type="entry name" value="ACT-like"/>
    <property type="match status" value="1"/>
</dbReference>
<dbReference type="PANTHER" id="PTHR21262:SF36">
    <property type="entry name" value="BIFUNCTIONAL (P)PPGPP SYNTHASE_HYDROLASE SPOT"/>
    <property type="match status" value="1"/>
</dbReference>
<dbReference type="InterPro" id="IPR033655">
    <property type="entry name" value="TGS_RelA/SpoT"/>
</dbReference>
<dbReference type="CDD" id="cd05399">
    <property type="entry name" value="NT_Rel-Spo_like"/>
    <property type="match status" value="1"/>
</dbReference>
<dbReference type="SUPFAM" id="SSF109604">
    <property type="entry name" value="HD-domain/PDEase-like"/>
    <property type="match status" value="1"/>
</dbReference>
<dbReference type="GO" id="GO:0042594">
    <property type="term" value="P:response to starvation"/>
    <property type="evidence" value="ECO:0007669"/>
    <property type="project" value="TreeGrafter"/>
</dbReference>
<dbReference type="KEGG" id="mtea:DK419_07930"/>
<organism evidence="12 13">
    <name type="scientific">Methylobacterium terrae</name>
    <dbReference type="NCBI Taxonomy" id="2202827"/>
    <lineage>
        <taxon>Bacteria</taxon>
        <taxon>Pseudomonadati</taxon>
        <taxon>Pseudomonadota</taxon>
        <taxon>Alphaproteobacteria</taxon>
        <taxon>Hyphomicrobiales</taxon>
        <taxon>Methylobacteriaceae</taxon>
        <taxon>Methylobacterium</taxon>
    </lineage>
</organism>
<dbReference type="Gene3D" id="3.10.20.30">
    <property type="match status" value="1"/>
</dbReference>
<dbReference type="InterPro" id="IPR045600">
    <property type="entry name" value="RelA/SpoT_AH_RIS"/>
</dbReference>
<evidence type="ECO:0000256" key="2">
    <source>
        <dbReference type="ARBA" id="ARBA00014315"/>
    </source>
</evidence>
<dbReference type="Proteomes" id="UP000245444">
    <property type="component" value="Chromosome"/>
</dbReference>